<keyword evidence="2" id="KW-1185">Reference proteome</keyword>
<evidence type="ECO:0000313" key="2">
    <source>
        <dbReference type="Proteomes" id="UP000308600"/>
    </source>
</evidence>
<protein>
    <submittedName>
        <fullName evidence="1">Uncharacterized protein</fullName>
    </submittedName>
</protein>
<sequence length="604" mass="66522">MNSKPSLFETLQKEFCPPLDSALLLALVSEITLDAQRNPVTPTAKQVNKLRKNLKEIATQATVGQLSEFEDPSNDTAIIPDLSSGRTTTSSFESSSESSGSSLQSFDTPLGFLQAALPHIRTGILSQALEKAETEGDYGELDMWEIISTILAEEAIRELEERGLEGLDIDDGIVADDSPWETVAAKKGKRKKNSLKLTLVDVRQQQHARPSTSKNGTPQRDSPAPDPWTQISSLSTILEELLPSHAASFFQTYFHSPSYPSPYSALCSALTFICDSRNANSDDHLTTHFNLLEVLLSEYEDIDAEQRSRLTSDIELCAKATEGRAEDAYDLAQLLRSLDSDASSGYLEMGVYHRPTSPTSAKSPKAWMPLAPPPVPPPLMPKYKAKPPPTSPTVPKPDPFEWQTVPQRKSRAFSQDPLPMRIPTYKRDVNGMTVRGSGNGYGKGGKGDVGELRDYRRKIAESERRRNELLLEATKLWQKGSSKNGGGQAAFYYAERARECQEMARKESLNLARAMVQEKRLASDDLNSIDLHGTTVPEALAIVQETLKDFNPSLSKTLKIITGRGTHSVNQVAVLKPALKKSLVQDGWDVGSWEAGLVVRGRRV</sequence>
<proteinExistence type="predicted"/>
<accession>A0ACD3AC75</accession>
<gene>
    <name evidence="1" type="ORF">BDN72DRAFT_902557</name>
</gene>
<organism evidence="1 2">
    <name type="scientific">Pluteus cervinus</name>
    <dbReference type="NCBI Taxonomy" id="181527"/>
    <lineage>
        <taxon>Eukaryota</taxon>
        <taxon>Fungi</taxon>
        <taxon>Dikarya</taxon>
        <taxon>Basidiomycota</taxon>
        <taxon>Agaricomycotina</taxon>
        <taxon>Agaricomycetes</taxon>
        <taxon>Agaricomycetidae</taxon>
        <taxon>Agaricales</taxon>
        <taxon>Pluteineae</taxon>
        <taxon>Pluteaceae</taxon>
        <taxon>Pluteus</taxon>
    </lineage>
</organism>
<dbReference type="Proteomes" id="UP000308600">
    <property type="component" value="Unassembled WGS sequence"/>
</dbReference>
<evidence type="ECO:0000313" key="1">
    <source>
        <dbReference type="EMBL" id="TFK63253.1"/>
    </source>
</evidence>
<dbReference type="EMBL" id="ML208532">
    <property type="protein sequence ID" value="TFK63253.1"/>
    <property type="molecule type" value="Genomic_DNA"/>
</dbReference>
<name>A0ACD3AC75_9AGAR</name>
<reference evidence="1 2" key="1">
    <citation type="journal article" date="2019" name="Nat. Ecol. Evol.">
        <title>Megaphylogeny resolves global patterns of mushroom evolution.</title>
        <authorList>
            <person name="Varga T."/>
            <person name="Krizsan K."/>
            <person name="Foldi C."/>
            <person name="Dima B."/>
            <person name="Sanchez-Garcia M."/>
            <person name="Sanchez-Ramirez S."/>
            <person name="Szollosi G.J."/>
            <person name="Szarkandi J.G."/>
            <person name="Papp V."/>
            <person name="Albert L."/>
            <person name="Andreopoulos W."/>
            <person name="Angelini C."/>
            <person name="Antonin V."/>
            <person name="Barry K.W."/>
            <person name="Bougher N.L."/>
            <person name="Buchanan P."/>
            <person name="Buyck B."/>
            <person name="Bense V."/>
            <person name="Catcheside P."/>
            <person name="Chovatia M."/>
            <person name="Cooper J."/>
            <person name="Damon W."/>
            <person name="Desjardin D."/>
            <person name="Finy P."/>
            <person name="Geml J."/>
            <person name="Haridas S."/>
            <person name="Hughes K."/>
            <person name="Justo A."/>
            <person name="Karasinski D."/>
            <person name="Kautmanova I."/>
            <person name="Kiss B."/>
            <person name="Kocsube S."/>
            <person name="Kotiranta H."/>
            <person name="LaButti K.M."/>
            <person name="Lechner B.E."/>
            <person name="Liimatainen K."/>
            <person name="Lipzen A."/>
            <person name="Lukacs Z."/>
            <person name="Mihaltcheva S."/>
            <person name="Morgado L.N."/>
            <person name="Niskanen T."/>
            <person name="Noordeloos M.E."/>
            <person name="Ohm R.A."/>
            <person name="Ortiz-Santana B."/>
            <person name="Ovrebo C."/>
            <person name="Racz N."/>
            <person name="Riley R."/>
            <person name="Savchenko A."/>
            <person name="Shiryaev A."/>
            <person name="Soop K."/>
            <person name="Spirin V."/>
            <person name="Szebenyi C."/>
            <person name="Tomsovsky M."/>
            <person name="Tulloss R.E."/>
            <person name="Uehling J."/>
            <person name="Grigoriev I.V."/>
            <person name="Vagvolgyi C."/>
            <person name="Papp T."/>
            <person name="Martin F.M."/>
            <person name="Miettinen O."/>
            <person name="Hibbett D.S."/>
            <person name="Nagy L.G."/>
        </authorList>
    </citation>
    <scope>NUCLEOTIDE SEQUENCE [LARGE SCALE GENOMIC DNA]</scope>
    <source>
        <strain evidence="1 2">NL-1719</strain>
    </source>
</reference>